<feature type="chain" id="PRO_5045110893" evidence="1">
    <location>
        <begin position="41"/>
        <end position="198"/>
    </location>
</feature>
<evidence type="ECO:0000256" key="1">
    <source>
        <dbReference type="SAM" id="SignalP"/>
    </source>
</evidence>
<sequence>MNTDNKVQATRRSFLKTSAMVMTYMVAGKAVMLTPAAAHAAQMPMKILSALEVSTLETLCEAIVPGSRSAGIAAFVDYQLAEKPRDALLMGRYLGLEPPFSPFYQQGLAAAHQAALKQFDRPWSQLNESQSKSLVDQMFTDAIPNWSAAPASFLFFVWRADACDVVYGTQSGSEAIGMPYMAHIAPSDKWLSAKERQK</sequence>
<keyword evidence="1" id="KW-0732">Signal</keyword>
<dbReference type="InterPro" id="IPR027056">
    <property type="entry name" value="Gluconate_2DH_su3"/>
</dbReference>
<dbReference type="Pfam" id="PF13618">
    <property type="entry name" value="Gluconate_2-dh3"/>
    <property type="match status" value="1"/>
</dbReference>
<keyword evidence="3" id="KW-1185">Reference proteome</keyword>
<name>A0ABY5TRZ7_9GAMM</name>
<protein>
    <submittedName>
        <fullName evidence="2">Gluconate 2-dehydrogenase subunit 3 family protein</fullName>
    </submittedName>
</protein>
<accession>A0ABY5TRZ7</accession>
<dbReference type="Proteomes" id="UP001059934">
    <property type="component" value="Chromosome"/>
</dbReference>
<evidence type="ECO:0000313" key="3">
    <source>
        <dbReference type="Proteomes" id="UP001059934"/>
    </source>
</evidence>
<gene>
    <name evidence="2" type="ORF">NYF23_05570</name>
</gene>
<organism evidence="2 3">
    <name type="scientific">SAR92 clade bacterium H455</name>
    <dbReference type="NCBI Taxonomy" id="2974818"/>
    <lineage>
        <taxon>Bacteria</taxon>
        <taxon>Pseudomonadati</taxon>
        <taxon>Pseudomonadota</taxon>
        <taxon>Gammaproteobacteria</taxon>
        <taxon>Cellvibrionales</taxon>
        <taxon>Porticoccaceae</taxon>
        <taxon>SAR92 clade</taxon>
    </lineage>
</organism>
<dbReference type="EMBL" id="CP103416">
    <property type="protein sequence ID" value="UVW36079.1"/>
    <property type="molecule type" value="Genomic_DNA"/>
</dbReference>
<feature type="signal peptide" evidence="1">
    <location>
        <begin position="1"/>
        <end position="40"/>
    </location>
</feature>
<dbReference type="PROSITE" id="PS51318">
    <property type="entry name" value="TAT"/>
    <property type="match status" value="1"/>
</dbReference>
<evidence type="ECO:0000313" key="2">
    <source>
        <dbReference type="EMBL" id="UVW36079.1"/>
    </source>
</evidence>
<dbReference type="InterPro" id="IPR006311">
    <property type="entry name" value="TAT_signal"/>
</dbReference>
<proteinExistence type="predicted"/>
<reference evidence="2" key="1">
    <citation type="submission" date="2022-08" db="EMBL/GenBank/DDBJ databases">
        <title>Catabolic pathway analysis in culturable SAR92 clade bacteria reveals their overlooked roles in DMSP degradation in coastal seas.</title>
        <authorList>
            <person name="He X."/>
            <person name="Zhang X."/>
            <person name="Zhang Y."/>
        </authorList>
    </citation>
    <scope>NUCLEOTIDE SEQUENCE</scope>
    <source>
        <strain evidence="2">H455</strain>
    </source>
</reference>